<evidence type="ECO:0000313" key="2">
    <source>
        <dbReference type="EMBL" id="MBW7573153.1"/>
    </source>
</evidence>
<feature type="compositionally biased region" description="Polar residues" evidence="1">
    <location>
        <begin position="389"/>
        <end position="406"/>
    </location>
</feature>
<organism evidence="2 3">
    <name type="scientific">Caproiciproducens faecalis</name>
    <dbReference type="NCBI Taxonomy" id="2820301"/>
    <lineage>
        <taxon>Bacteria</taxon>
        <taxon>Bacillati</taxon>
        <taxon>Bacillota</taxon>
        <taxon>Clostridia</taxon>
        <taxon>Eubacteriales</taxon>
        <taxon>Acutalibacteraceae</taxon>
        <taxon>Caproiciproducens</taxon>
    </lineage>
</organism>
<dbReference type="EMBL" id="JAGFNZ010000003">
    <property type="protein sequence ID" value="MBW7573153.1"/>
    <property type="molecule type" value="Genomic_DNA"/>
</dbReference>
<name>A0ABS7DPE7_9FIRM</name>
<feature type="compositionally biased region" description="Basic and acidic residues" evidence="1">
    <location>
        <begin position="336"/>
        <end position="351"/>
    </location>
</feature>
<keyword evidence="3" id="KW-1185">Reference proteome</keyword>
<feature type="region of interest" description="Disordered" evidence="1">
    <location>
        <begin position="336"/>
        <end position="412"/>
    </location>
</feature>
<accession>A0ABS7DPE7</accession>
<evidence type="ECO:0000313" key="3">
    <source>
        <dbReference type="Proteomes" id="UP000719942"/>
    </source>
</evidence>
<proteinExistence type="predicted"/>
<evidence type="ECO:0000256" key="1">
    <source>
        <dbReference type="SAM" id="MobiDB-lite"/>
    </source>
</evidence>
<evidence type="ECO:0008006" key="4">
    <source>
        <dbReference type="Google" id="ProtNLM"/>
    </source>
</evidence>
<comment type="caution">
    <text evidence="2">The sequence shown here is derived from an EMBL/GenBank/DDBJ whole genome shotgun (WGS) entry which is preliminary data.</text>
</comment>
<protein>
    <recommendedName>
        <fullName evidence="4">ParB/Sulfiredoxin domain-containing protein</fullName>
    </recommendedName>
</protein>
<gene>
    <name evidence="2" type="ORF">J5W02_10050</name>
</gene>
<reference evidence="2 3" key="1">
    <citation type="submission" date="2021-03" db="EMBL/GenBank/DDBJ databases">
        <title>Caproiciproducens sp. nov. isolated from feces of cow.</title>
        <authorList>
            <person name="Choi J.-Y."/>
        </authorList>
    </citation>
    <scope>NUCLEOTIDE SEQUENCE [LARGE SCALE GENOMIC DNA]</scope>
    <source>
        <strain evidence="2 3">AGMB10547</strain>
    </source>
</reference>
<sequence>MAVKYIEGLQKIQSARFAVVDIEDVYLDEENPRFASSALIADQSEITQSSIINYLVEYGEVSALAQSIELNKGLFNEVLASAYIKEGRIIVLEGNRRVTACKILRDNSLVNAELQQQRPIPTASEETKKNIQKINLIIYDESADAQRYIASKHTQPDVKKWTTIEQYNYYYSQFLKGKKPIQIAAEVSVKDVKKVEDKIRQYILFRNIFNLVKKTDAHLRVETASILPIVSEFMPKLLGNRSKYSLGLEADPISLEYTPLLSKVELYNKILLKVGQAFFQRPEAKKSSELKERPTNDTYRISTDEIKGKEKVTKLIEDNIRIPGLKVFILEFRNEYPPRSEDNPSSRKDIESSSASTLPVKYQVSHSAKLESRGEFPLVPGEKEPLDETSPQAAGTNASGTSPTVKNTEEQKAFTQKEKQLSFFANLHIEHLNPIDPNNQGLIAVAKEIKKISLTLDYTAYTEFPIASVFLLRSLIEQVVARQLKKGTTYSRLVKSKPTPELGYMITEMLKEYNNGNYQDFNNDRQLGQDFNSCFTGLGTKDQLDKVIHRPAECQPNKDFLDNLAKQGLKDLLQKFINSFI</sequence>
<dbReference type="Proteomes" id="UP000719942">
    <property type="component" value="Unassembled WGS sequence"/>
</dbReference>
<dbReference type="RefSeq" id="WP_219965546.1">
    <property type="nucleotide sequence ID" value="NZ_JAGFNZ010000003.1"/>
</dbReference>